<feature type="domain" description="Polymerase/histidinol phosphatase N-terminal" evidence="8">
    <location>
        <begin position="5"/>
        <end position="72"/>
    </location>
</feature>
<keyword evidence="4" id="KW-0548">Nucleotidyltransferase</keyword>
<accession>S7UV41</accession>
<dbReference type="InterPro" id="IPR040982">
    <property type="entry name" value="DNA_pol3_finger"/>
</dbReference>
<evidence type="ECO:0000256" key="4">
    <source>
        <dbReference type="ARBA" id="ARBA00022695"/>
    </source>
</evidence>
<dbReference type="InterPro" id="IPR016195">
    <property type="entry name" value="Pol/histidinol_Pase-like"/>
</dbReference>
<dbReference type="Gene3D" id="1.10.150.870">
    <property type="match status" value="1"/>
</dbReference>
<comment type="catalytic activity">
    <reaction evidence="7">
        <text>DNA(n) + a 2'-deoxyribonucleoside 5'-triphosphate = DNA(n+1) + diphosphate</text>
        <dbReference type="Rhea" id="RHEA:22508"/>
        <dbReference type="Rhea" id="RHEA-COMP:17339"/>
        <dbReference type="Rhea" id="RHEA-COMP:17340"/>
        <dbReference type="ChEBI" id="CHEBI:33019"/>
        <dbReference type="ChEBI" id="CHEBI:61560"/>
        <dbReference type="ChEBI" id="CHEBI:173112"/>
        <dbReference type="EC" id="2.7.7.7"/>
    </reaction>
</comment>
<name>S7UV41_9BACT</name>
<protein>
    <recommendedName>
        <fullName evidence="2">DNA polymerase III subunit alpha</fullName>
        <ecNumber evidence="1">2.7.7.7</ecNumber>
    </recommendedName>
</protein>
<dbReference type="CDD" id="cd12113">
    <property type="entry name" value="PHP_PolIIIA_DnaE3"/>
    <property type="match status" value="1"/>
</dbReference>
<dbReference type="Gene3D" id="3.20.20.140">
    <property type="entry name" value="Metal-dependent hydrolases"/>
    <property type="match status" value="1"/>
</dbReference>
<dbReference type="SMART" id="SM00481">
    <property type="entry name" value="POLIIIAc"/>
    <property type="match status" value="1"/>
</dbReference>
<evidence type="ECO:0000256" key="6">
    <source>
        <dbReference type="ARBA" id="ARBA00022932"/>
    </source>
</evidence>
<evidence type="ECO:0000256" key="2">
    <source>
        <dbReference type="ARBA" id="ARBA00019114"/>
    </source>
</evidence>
<dbReference type="PANTHER" id="PTHR32294:SF0">
    <property type="entry name" value="DNA POLYMERASE III SUBUNIT ALPHA"/>
    <property type="match status" value="1"/>
</dbReference>
<dbReference type="Pfam" id="PF02811">
    <property type="entry name" value="PHP"/>
    <property type="match status" value="1"/>
</dbReference>
<dbReference type="InterPro" id="IPR004805">
    <property type="entry name" value="DnaE2/DnaE/PolC"/>
</dbReference>
<keyword evidence="10" id="KW-1185">Reference proteome</keyword>
<dbReference type="SUPFAM" id="SSF89550">
    <property type="entry name" value="PHP domain-like"/>
    <property type="match status" value="1"/>
</dbReference>
<dbReference type="NCBIfam" id="TIGR00594">
    <property type="entry name" value="polc"/>
    <property type="match status" value="1"/>
</dbReference>
<dbReference type="OrthoDB" id="9803237at2"/>
<dbReference type="Proteomes" id="UP000014975">
    <property type="component" value="Unassembled WGS sequence"/>
</dbReference>
<dbReference type="RefSeq" id="WP_020885632.1">
    <property type="nucleotide sequence ID" value="NZ_ATHI01000001.1"/>
</dbReference>
<dbReference type="eggNOG" id="COG0587">
    <property type="taxonomic scope" value="Bacteria"/>
</dbReference>
<dbReference type="InterPro" id="IPR011708">
    <property type="entry name" value="DNA_pol3_alpha_NTPase_dom"/>
</dbReference>
<evidence type="ECO:0000256" key="3">
    <source>
        <dbReference type="ARBA" id="ARBA00022679"/>
    </source>
</evidence>
<dbReference type="Gene3D" id="1.10.10.1600">
    <property type="entry name" value="Bacterial DNA polymerase III alpha subunit, thumb domain"/>
    <property type="match status" value="1"/>
</dbReference>
<dbReference type="CDD" id="cd04485">
    <property type="entry name" value="DnaE_OBF"/>
    <property type="match status" value="1"/>
</dbReference>
<keyword evidence="5" id="KW-0235">DNA replication</keyword>
<evidence type="ECO:0000256" key="7">
    <source>
        <dbReference type="ARBA" id="ARBA00049244"/>
    </source>
</evidence>
<dbReference type="PATRIC" id="fig|1121439.3.peg.131"/>
<evidence type="ECO:0000313" key="9">
    <source>
        <dbReference type="EMBL" id="EPR36218.1"/>
    </source>
</evidence>
<evidence type="ECO:0000313" key="10">
    <source>
        <dbReference type="Proteomes" id="UP000014975"/>
    </source>
</evidence>
<reference evidence="9 10" key="1">
    <citation type="journal article" date="2013" name="Genome Announc.">
        <title>Draft genome sequences for three mercury-methylating, sulfate-reducing bacteria.</title>
        <authorList>
            <person name="Brown S.D."/>
            <person name="Hurt R.A.Jr."/>
            <person name="Gilmour C.C."/>
            <person name="Elias D.A."/>
        </authorList>
    </citation>
    <scope>NUCLEOTIDE SEQUENCE [LARGE SCALE GENOMIC DNA]</scope>
    <source>
        <strain evidence="9 10">DSM 16529</strain>
    </source>
</reference>
<proteinExistence type="predicted"/>
<dbReference type="InterPro" id="IPR029460">
    <property type="entry name" value="DNAPol_HHH"/>
</dbReference>
<dbReference type="EC" id="2.7.7.7" evidence="1"/>
<dbReference type="EMBL" id="ATHI01000001">
    <property type="protein sequence ID" value="EPR36218.1"/>
    <property type="molecule type" value="Genomic_DNA"/>
</dbReference>
<dbReference type="InterPro" id="IPR003141">
    <property type="entry name" value="Pol/His_phosphatase_N"/>
</dbReference>
<evidence type="ECO:0000256" key="1">
    <source>
        <dbReference type="ARBA" id="ARBA00012417"/>
    </source>
</evidence>
<organism evidence="9 10">
    <name type="scientific">Alkalidesulfovibrio alkalitolerans DSM 16529</name>
    <dbReference type="NCBI Taxonomy" id="1121439"/>
    <lineage>
        <taxon>Bacteria</taxon>
        <taxon>Pseudomonadati</taxon>
        <taxon>Thermodesulfobacteriota</taxon>
        <taxon>Desulfovibrionia</taxon>
        <taxon>Desulfovibrionales</taxon>
        <taxon>Desulfovibrionaceae</taxon>
        <taxon>Alkalidesulfovibrio</taxon>
    </lineage>
</organism>
<dbReference type="NCBIfam" id="NF005298">
    <property type="entry name" value="PRK06826.1"/>
    <property type="match status" value="1"/>
</dbReference>
<dbReference type="Pfam" id="PF07733">
    <property type="entry name" value="DNA_pol3_alpha"/>
    <property type="match status" value="1"/>
</dbReference>
<gene>
    <name evidence="9" type="ORF">dsat_1746</name>
</gene>
<sequence>MSTFVHLHCHTEYSLLDGAIRVGDLCARAIDYGMPACAITDHGNMHGALDFYLTAKKYGLKPILGCEVYVANGSRFEKKAASQREAGFHLVLLAQNLSGYKNLLKLVTSGYREGFHYKPRVDHELLAAHNEGLIALSACLAGEIPRAIIGSGMDEARRLTELYASLFPGRFYLELQSNGIAEQHTVNDRLLELAEGLSLPLVATNDCHYLNADDVNAHDVLLCIQTAAQVDDPKRMRFGTNDLYFRPPEEMEKEFAHCPEAVANTVRIAEQCEVELDLKSLHFPVYDLPEGMTLEAEFRRLSEEGLKKRLALIPAERHEEYWARLKHELDVICEMQFPAYFLIVQDFINWAKDNGIPVGPGRGSAAGSLVAYALRITNIDPLPYNLLFERFLNVERVSMPDIDIDFCERRRLEVIRDYVCKKYGDDSVAQITTFGKMKAKAAVRDVARAMGFSFAEANRIAKLIPEELKMTIDKALDKEPELKTLYETDERVHELLDVSRRLEGLCRHASVHAAGVVISDKPMVEYLPLYTGKNGEIVTQFDMKKVEKVGLVKFDFLGLRTMTVIQDTLDNIARQGKAPPDLDTLPLDDPATYELYARGDTDGVFQVESQGMRKYLMKLRPTCFEDLIAMLALYRPGPLGSGMVDQFIDRKHGRIPVEYPHPSLEETLRPTYGVMVYQEQVMKTAQVIANYSLGEGDLLRRAMGKKIAEEMAAQRERFLSGARENEISEATANEIFDLMEKFAEYGFNKSHSAAYALISYHTAWLKAHYPREFMAALMTSEIEDQDKILKYINACRDMDIRVLGPDINKSLYAFGVETLPEGGAAVRYGLGGVKNVGQEAIRDIIEHREADGPFTSMLDLCSRANLRKTTKRVLEHLVKSGALDCFGATRAAMFAGLERVHGQGNKRQKDKESGQMSLMGLLSEKPACLPGLGLSCEEQTLAEWEDEEKLRFEKDALGLYLSSHPLLAWRNEIRRLRLATLAECAEMGAETEVETAVVIAGKQERFTKKGDKMAICQVEDLTGSCEMLVFPRAFETMRELLDTDQPLKITARIAPAEEDAAEDAPKKAKLFAEKAQLLSEVQAGAEEPCRLVLSIPEERLDALAELKDILARHPGLAEIHVTLVLPEVSCHLKLDTRFRVSPGPQFQKDIDAWMKTLAASDAA</sequence>
<dbReference type="Pfam" id="PF17657">
    <property type="entry name" value="DNA_pol3_finger"/>
    <property type="match status" value="1"/>
</dbReference>
<dbReference type="InterPro" id="IPR041931">
    <property type="entry name" value="DNA_pol3_alpha_thumb_dom"/>
</dbReference>
<dbReference type="AlphaFoldDB" id="S7UV41"/>
<dbReference type="GO" id="GO:0003887">
    <property type="term" value="F:DNA-directed DNA polymerase activity"/>
    <property type="evidence" value="ECO:0007669"/>
    <property type="project" value="UniProtKB-KW"/>
</dbReference>
<dbReference type="NCBIfam" id="NF004226">
    <property type="entry name" value="PRK05673.1"/>
    <property type="match status" value="1"/>
</dbReference>
<dbReference type="InterPro" id="IPR004013">
    <property type="entry name" value="PHP_dom"/>
</dbReference>
<keyword evidence="6" id="KW-0239">DNA-directed DNA polymerase</keyword>
<dbReference type="GO" id="GO:0006260">
    <property type="term" value="P:DNA replication"/>
    <property type="evidence" value="ECO:0007669"/>
    <property type="project" value="UniProtKB-KW"/>
</dbReference>
<evidence type="ECO:0000256" key="5">
    <source>
        <dbReference type="ARBA" id="ARBA00022705"/>
    </source>
</evidence>
<dbReference type="STRING" id="1121439.dsat_1746"/>
<keyword evidence="3" id="KW-0808">Transferase</keyword>
<dbReference type="PANTHER" id="PTHR32294">
    <property type="entry name" value="DNA POLYMERASE III SUBUNIT ALPHA"/>
    <property type="match status" value="1"/>
</dbReference>
<comment type="caution">
    <text evidence="9">The sequence shown here is derived from an EMBL/GenBank/DDBJ whole genome shotgun (WGS) entry which is preliminary data.</text>
</comment>
<dbReference type="GO" id="GO:0008408">
    <property type="term" value="F:3'-5' exonuclease activity"/>
    <property type="evidence" value="ECO:0007669"/>
    <property type="project" value="InterPro"/>
</dbReference>
<dbReference type="Pfam" id="PF14579">
    <property type="entry name" value="HHH_6"/>
    <property type="match status" value="1"/>
</dbReference>
<evidence type="ECO:0000259" key="8">
    <source>
        <dbReference type="SMART" id="SM00481"/>
    </source>
</evidence>